<accession>A0A8J2KH85</accession>
<evidence type="ECO:0000313" key="2">
    <source>
        <dbReference type="Proteomes" id="UP000708208"/>
    </source>
</evidence>
<proteinExistence type="predicted"/>
<dbReference type="AlphaFoldDB" id="A0A8J2KH85"/>
<sequence>MDKPLKKEPLEGNFKAKKSGILIEIERLSTEYQSFWKSLAEQFQICSTLILKQAFLSGRFSEFYVLWQEKVDENLDVALDRAEALEAVNEKVLQINNILFAHEKKAQDTHSKLKLQELTEKFQKELSDLQQAESDCTDATTLDQLRFKAYDFTDCKAACPDVKQLCNEWDQLGLHAELDRCFERLRRI</sequence>
<reference evidence="1" key="1">
    <citation type="submission" date="2021-06" db="EMBL/GenBank/DDBJ databases">
        <authorList>
            <person name="Hodson N. C."/>
            <person name="Mongue J. A."/>
            <person name="Jaron S. K."/>
        </authorList>
    </citation>
    <scope>NUCLEOTIDE SEQUENCE</scope>
</reference>
<dbReference type="Proteomes" id="UP000708208">
    <property type="component" value="Unassembled WGS sequence"/>
</dbReference>
<evidence type="ECO:0000313" key="1">
    <source>
        <dbReference type="EMBL" id="CAG7786590.1"/>
    </source>
</evidence>
<organism evidence="1 2">
    <name type="scientific">Allacma fusca</name>
    <dbReference type="NCBI Taxonomy" id="39272"/>
    <lineage>
        <taxon>Eukaryota</taxon>
        <taxon>Metazoa</taxon>
        <taxon>Ecdysozoa</taxon>
        <taxon>Arthropoda</taxon>
        <taxon>Hexapoda</taxon>
        <taxon>Collembola</taxon>
        <taxon>Symphypleona</taxon>
        <taxon>Sminthuridae</taxon>
        <taxon>Allacma</taxon>
    </lineage>
</organism>
<name>A0A8J2KH85_9HEXA</name>
<keyword evidence="2" id="KW-1185">Reference proteome</keyword>
<comment type="caution">
    <text evidence="1">The sequence shown here is derived from an EMBL/GenBank/DDBJ whole genome shotgun (WGS) entry which is preliminary data.</text>
</comment>
<protein>
    <submittedName>
        <fullName evidence="1">Uncharacterized protein</fullName>
    </submittedName>
</protein>
<dbReference type="EMBL" id="CAJVCH010321079">
    <property type="protein sequence ID" value="CAG7786590.1"/>
    <property type="molecule type" value="Genomic_DNA"/>
</dbReference>
<gene>
    <name evidence="1" type="ORF">AFUS01_LOCUS25154</name>
</gene>